<organism evidence="1 2">
    <name type="scientific">Noviherbaspirillum autotrophicum</name>
    <dbReference type="NCBI Taxonomy" id="709839"/>
    <lineage>
        <taxon>Bacteria</taxon>
        <taxon>Pseudomonadati</taxon>
        <taxon>Pseudomonadota</taxon>
        <taxon>Betaproteobacteria</taxon>
        <taxon>Burkholderiales</taxon>
        <taxon>Oxalobacteraceae</taxon>
        <taxon>Noviherbaspirillum</taxon>
    </lineage>
</organism>
<name>A0A0C1Y1U4_9BURK</name>
<evidence type="ECO:0000313" key="1">
    <source>
        <dbReference type="EMBL" id="KIF81013.1"/>
    </source>
</evidence>
<accession>A0A0C1Y1U4</accession>
<gene>
    <name evidence="1" type="ORF">TSA66_09615</name>
</gene>
<proteinExistence type="predicted"/>
<reference evidence="1 2" key="1">
    <citation type="submission" date="2014-12" db="EMBL/GenBank/DDBJ databases">
        <title>Denitrispirillum autotrophicum gen. nov., sp. nov., Denitrifying, Facultatively Autotrophic Bacteria Isolated from Rice Paddy Soil.</title>
        <authorList>
            <person name="Ishii S."/>
            <person name="Ashida N."/>
            <person name="Ohno H."/>
            <person name="Otsuka S."/>
            <person name="Yokota A."/>
            <person name="Senoo K."/>
        </authorList>
    </citation>
    <scope>NUCLEOTIDE SEQUENCE [LARGE SCALE GENOMIC DNA]</scope>
    <source>
        <strain evidence="1 2">TSA66</strain>
    </source>
</reference>
<dbReference type="EMBL" id="JWJG01000028">
    <property type="protein sequence ID" value="KIF81013.1"/>
    <property type="molecule type" value="Genomic_DNA"/>
</dbReference>
<dbReference type="Proteomes" id="UP000031572">
    <property type="component" value="Unassembled WGS sequence"/>
</dbReference>
<dbReference type="OrthoDB" id="9866136at2"/>
<sequence>MILSPDQKHALLQGVDLSNAVQVFDAVAAALAQAAGSAPQPAAWARPDELDRLSEPGVNGRSCYLSRAQRERCTVPLYPAAPDNLGPARELVLAAVRHALARTREAASQLEDLQFRSGMEAACEEIEAALALSSAADGAPQDRMS</sequence>
<dbReference type="RefSeq" id="WP_040039837.1">
    <property type="nucleotide sequence ID" value="NZ_JWJG01000028.1"/>
</dbReference>
<keyword evidence="2" id="KW-1185">Reference proteome</keyword>
<protein>
    <submittedName>
        <fullName evidence="1">Uncharacterized protein</fullName>
    </submittedName>
</protein>
<evidence type="ECO:0000313" key="2">
    <source>
        <dbReference type="Proteomes" id="UP000031572"/>
    </source>
</evidence>
<dbReference type="AlphaFoldDB" id="A0A0C1Y1U4"/>
<comment type="caution">
    <text evidence="1">The sequence shown here is derived from an EMBL/GenBank/DDBJ whole genome shotgun (WGS) entry which is preliminary data.</text>
</comment>